<name>A0A095B2E8_SCHHA</name>
<accession>A0A095B2E8</accession>
<reference evidence="2" key="4">
    <citation type="journal article" date="2022" name="PLoS Pathog.">
        <title>Chromosome-level genome of Schistosoma haematobium underpins genome-wide explorations of molecular variation.</title>
        <authorList>
            <person name="Stroehlein A.J."/>
            <person name="Korhonen P.K."/>
            <person name="Lee V.V."/>
            <person name="Ralph S.A."/>
            <person name="Mentink-Kane M."/>
            <person name="You H."/>
            <person name="McManus D.P."/>
            <person name="Tchuente L.T."/>
            <person name="Stothard J.R."/>
            <person name="Kaur P."/>
            <person name="Dudchenko O."/>
            <person name="Aiden E.L."/>
            <person name="Yang B."/>
            <person name="Yang H."/>
            <person name="Emery A.M."/>
            <person name="Webster B.L."/>
            <person name="Brindley P.J."/>
            <person name="Rollinson D."/>
            <person name="Chang B.C.H."/>
            <person name="Gasser R.B."/>
            <person name="Young N.D."/>
        </authorList>
    </citation>
    <scope>NUCLEOTIDE SEQUENCE</scope>
</reference>
<reference evidence="2" key="2">
    <citation type="journal article" date="2019" name="Gigascience">
        <title>High-quality Schistosoma haematobium genome achieved by single-molecule and long-range sequencing.</title>
        <authorList>
            <person name="Stroehlein A.J."/>
            <person name="Korhonen P.K."/>
            <person name="Chong T.M."/>
            <person name="Lim Y.L."/>
            <person name="Chan K.G."/>
            <person name="Webster B."/>
            <person name="Rollinson D."/>
            <person name="Brindley P.J."/>
            <person name="Gasser R.B."/>
            <person name="Young N.D."/>
        </authorList>
    </citation>
    <scope>NUCLEOTIDE SEQUENCE</scope>
</reference>
<dbReference type="EMBL" id="KL251828">
    <property type="protein sequence ID" value="KGB41341.1"/>
    <property type="molecule type" value="Genomic_DNA"/>
</dbReference>
<evidence type="ECO:0000313" key="2">
    <source>
        <dbReference type="EMBL" id="KAH9595706.1"/>
    </source>
</evidence>
<dbReference type="RefSeq" id="XP_051074555.1">
    <property type="nucleotide sequence ID" value="XM_051209126.1"/>
</dbReference>
<evidence type="ECO:0008006" key="5">
    <source>
        <dbReference type="Google" id="ProtNLM"/>
    </source>
</evidence>
<dbReference type="KEGG" id="shx:MS3_00001656"/>
<evidence type="ECO:0000313" key="3">
    <source>
        <dbReference type="EMBL" id="KGB41341.1"/>
    </source>
</evidence>
<dbReference type="AlphaFoldDB" id="A0A095B2E8"/>
<dbReference type="GeneID" id="24597009"/>
<feature type="compositionally biased region" description="Polar residues" evidence="1">
    <location>
        <begin position="51"/>
        <end position="71"/>
    </location>
</feature>
<gene>
    <name evidence="2" type="ORF">MS3_00001656</name>
    <name evidence="3" type="ORF">MS3_09850</name>
</gene>
<reference evidence="3" key="1">
    <citation type="journal article" date="2012" name="Nat. Genet.">
        <title>Whole-genome sequence of Schistosoma haematobium.</title>
        <authorList>
            <person name="Young N.D."/>
            <person name="Jex A.R."/>
            <person name="Li B."/>
            <person name="Liu S."/>
            <person name="Yang L."/>
            <person name="Xiong Z."/>
            <person name="Li Y."/>
            <person name="Cantacessi C."/>
            <person name="Hall R.S."/>
            <person name="Xu X."/>
            <person name="Chen F."/>
            <person name="Wu X."/>
            <person name="Zerlotini A."/>
            <person name="Oliveira G."/>
            <person name="Hofmann A."/>
            <person name="Zhang G."/>
            <person name="Fang X."/>
            <person name="Kang Y."/>
            <person name="Campbell B.E."/>
            <person name="Loukas A."/>
            <person name="Ranganathan S."/>
            <person name="Rollinson D."/>
            <person name="Rinaldi G."/>
            <person name="Brindley P.J."/>
            <person name="Yang H."/>
            <person name="Wang J."/>
            <person name="Wang J."/>
            <person name="Gasser R.B."/>
        </authorList>
    </citation>
    <scope>NUCLEOTIDE SEQUENCE [LARGE SCALE GENOMIC DNA]</scope>
</reference>
<dbReference type="CTD" id="24597009"/>
<protein>
    <recommendedName>
        <fullName evidence="5">U1-type domain-containing protein</fullName>
    </recommendedName>
</protein>
<evidence type="ECO:0000313" key="4">
    <source>
        <dbReference type="Proteomes" id="UP000471633"/>
    </source>
</evidence>
<keyword evidence="4" id="KW-1185">Reference proteome</keyword>
<feature type="region of interest" description="Disordered" evidence="1">
    <location>
        <begin position="51"/>
        <end position="72"/>
    </location>
</feature>
<dbReference type="OrthoDB" id="6255143at2759"/>
<evidence type="ECO:0000256" key="1">
    <source>
        <dbReference type="SAM" id="MobiDB-lite"/>
    </source>
</evidence>
<proteinExistence type="predicted"/>
<reference evidence="2" key="3">
    <citation type="submission" date="2021-06" db="EMBL/GenBank/DDBJ databases">
        <title>Chromosome-level genome assembly for S. haematobium.</title>
        <authorList>
            <person name="Stroehlein A.J."/>
        </authorList>
    </citation>
    <scope>NUCLEOTIDE SEQUENCE</scope>
</reference>
<dbReference type="EMBL" id="AMPZ03000001">
    <property type="protein sequence ID" value="KAH9595706.1"/>
    <property type="molecule type" value="Genomic_DNA"/>
</dbReference>
<sequence>MSDVVECFVCKIIFCDQDAYWKHVYEEDCHNPCRTSTANFSNDKNNIQKSVESLSKISNHSAQSSTNQPSNVLLKPSSFDKVCNVKAPLNKKPTNKAFCGVCQTYMSPFDLIRHETGKKHLKMLEKGNLYAPKSVDGHQDANHSTLNHQGNYFKEENYCDRNHNPHSMTYDIPSCKTSSSEAPVKCDADSQFIPNVRSLLNFNETSENNSSKSATKSILRRLCMTEISSLLSQMIGDMYKNTHFYRQLKIKCRNDLNSILCLEVPILQSTVSQELSESNSSGLNSVYHDENTSLSQLLLSWVKQLHALDND</sequence>
<organism evidence="3">
    <name type="scientific">Schistosoma haematobium</name>
    <name type="common">Blood fluke</name>
    <dbReference type="NCBI Taxonomy" id="6185"/>
    <lineage>
        <taxon>Eukaryota</taxon>
        <taxon>Metazoa</taxon>
        <taxon>Spiralia</taxon>
        <taxon>Lophotrochozoa</taxon>
        <taxon>Platyhelminthes</taxon>
        <taxon>Trematoda</taxon>
        <taxon>Digenea</taxon>
        <taxon>Strigeidida</taxon>
        <taxon>Schistosomatoidea</taxon>
        <taxon>Schistosomatidae</taxon>
        <taxon>Schistosoma</taxon>
    </lineage>
</organism>
<dbReference type="Proteomes" id="UP000471633">
    <property type="component" value="Unassembled WGS sequence"/>
</dbReference>